<protein>
    <recommendedName>
        <fullName evidence="1">Retrotransposon gag domain-containing protein</fullName>
    </recommendedName>
</protein>
<evidence type="ECO:0000313" key="2">
    <source>
        <dbReference type="EMBL" id="KAG8384061.1"/>
    </source>
</evidence>
<evidence type="ECO:0000313" key="3">
    <source>
        <dbReference type="Proteomes" id="UP000826271"/>
    </source>
</evidence>
<dbReference type="InterPro" id="IPR005162">
    <property type="entry name" value="Retrotrans_gag_dom"/>
</dbReference>
<accession>A0AAV6XTW0</accession>
<dbReference type="Proteomes" id="UP000826271">
    <property type="component" value="Unassembled WGS sequence"/>
</dbReference>
<sequence length="171" mass="19499">MADGTRIVELRKDVDGLKMSSERTEKTLEELRTMIINLTANAQITHLISMLGEIWGKLGANLRIFVGKMGGIIITRFLPNVHETPSDAKVKLATVHLEGKALQWHQIFMKGRLTRELPNWEEYVRALSDRFGVLLYDDPMAELVNLKQAGTIQKYLDKFDELMNCVELSQN</sequence>
<dbReference type="Pfam" id="PF03732">
    <property type="entry name" value="Retrotrans_gag"/>
    <property type="match status" value="1"/>
</dbReference>
<comment type="caution">
    <text evidence="2">The sequence shown here is derived from an EMBL/GenBank/DDBJ whole genome shotgun (WGS) entry which is preliminary data.</text>
</comment>
<dbReference type="AlphaFoldDB" id="A0AAV6XTW0"/>
<gene>
    <name evidence="2" type="ORF">BUALT_Bualt04G0078800</name>
</gene>
<keyword evidence="3" id="KW-1185">Reference proteome</keyword>
<reference evidence="2" key="1">
    <citation type="submission" date="2019-10" db="EMBL/GenBank/DDBJ databases">
        <authorList>
            <person name="Zhang R."/>
            <person name="Pan Y."/>
            <person name="Wang J."/>
            <person name="Ma R."/>
            <person name="Yu S."/>
        </authorList>
    </citation>
    <scope>NUCLEOTIDE SEQUENCE</scope>
    <source>
        <strain evidence="2">LA-IB0</strain>
        <tissue evidence="2">Leaf</tissue>
    </source>
</reference>
<organism evidence="2 3">
    <name type="scientific">Buddleja alternifolia</name>
    <dbReference type="NCBI Taxonomy" id="168488"/>
    <lineage>
        <taxon>Eukaryota</taxon>
        <taxon>Viridiplantae</taxon>
        <taxon>Streptophyta</taxon>
        <taxon>Embryophyta</taxon>
        <taxon>Tracheophyta</taxon>
        <taxon>Spermatophyta</taxon>
        <taxon>Magnoliopsida</taxon>
        <taxon>eudicotyledons</taxon>
        <taxon>Gunneridae</taxon>
        <taxon>Pentapetalae</taxon>
        <taxon>asterids</taxon>
        <taxon>lamiids</taxon>
        <taxon>Lamiales</taxon>
        <taxon>Scrophulariaceae</taxon>
        <taxon>Buddlejeae</taxon>
        <taxon>Buddleja</taxon>
    </lineage>
</organism>
<proteinExistence type="predicted"/>
<name>A0AAV6XTW0_9LAMI</name>
<evidence type="ECO:0000259" key="1">
    <source>
        <dbReference type="Pfam" id="PF03732"/>
    </source>
</evidence>
<feature type="domain" description="Retrotransposon gag" evidence="1">
    <location>
        <begin position="91"/>
        <end position="165"/>
    </location>
</feature>
<dbReference type="EMBL" id="WHWC01000004">
    <property type="protein sequence ID" value="KAG8384061.1"/>
    <property type="molecule type" value="Genomic_DNA"/>
</dbReference>